<dbReference type="AlphaFoldDB" id="A0A1E7EUY3"/>
<dbReference type="KEGG" id="fcy:FRACYDRAFT_271402"/>
<keyword evidence="1 2" id="KW-0103">Bromodomain</keyword>
<feature type="domain" description="Bromo" evidence="3">
    <location>
        <begin position="2"/>
        <end position="76"/>
    </location>
</feature>
<dbReference type="PANTHER" id="PTHR22881:SF27">
    <property type="entry name" value="BROMODOMAIN CONTAINING 7_9"/>
    <property type="match status" value="1"/>
</dbReference>
<evidence type="ECO:0000256" key="1">
    <source>
        <dbReference type="ARBA" id="ARBA00023117"/>
    </source>
</evidence>
<organism evidence="4 5">
    <name type="scientific">Fragilariopsis cylindrus CCMP1102</name>
    <dbReference type="NCBI Taxonomy" id="635003"/>
    <lineage>
        <taxon>Eukaryota</taxon>
        <taxon>Sar</taxon>
        <taxon>Stramenopiles</taxon>
        <taxon>Ochrophyta</taxon>
        <taxon>Bacillariophyta</taxon>
        <taxon>Bacillariophyceae</taxon>
        <taxon>Bacillariophycidae</taxon>
        <taxon>Bacillariales</taxon>
        <taxon>Bacillariaceae</taxon>
        <taxon>Fragilariopsis</taxon>
    </lineage>
</organism>
<dbReference type="EMBL" id="KV784375">
    <property type="protein sequence ID" value="OEU09614.1"/>
    <property type="molecule type" value="Genomic_DNA"/>
</dbReference>
<protein>
    <submittedName>
        <fullName evidence="4">Bromodomain-containing protein</fullName>
    </submittedName>
</protein>
<dbReference type="InterPro" id="IPR001487">
    <property type="entry name" value="Bromodomain"/>
</dbReference>
<dbReference type="CDD" id="cd04369">
    <property type="entry name" value="Bromodomain"/>
    <property type="match status" value="1"/>
</dbReference>
<evidence type="ECO:0000313" key="4">
    <source>
        <dbReference type="EMBL" id="OEU09614.1"/>
    </source>
</evidence>
<keyword evidence="5" id="KW-1185">Reference proteome</keyword>
<evidence type="ECO:0000259" key="3">
    <source>
        <dbReference type="PROSITE" id="PS50014"/>
    </source>
</evidence>
<dbReference type="InterPro" id="IPR036427">
    <property type="entry name" value="Bromodomain-like_sf"/>
</dbReference>
<dbReference type="SUPFAM" id="SSF47370">
    <property type="entry name" value="Bromodomain"/>
    <property type="match status" value="1"/>
</dbReference>
<dbReference type="OrthoDB" id="2506810at2759"/>
<reference evidence="4 5" key="1">
    <citation type="submission" date="2016-09" db="EMBL/GenBank/DDBJ databases">
        <title>Extensive genetic diversity and differential bi-allelic expression allows diatom success in the polar Southern Ocean.</title>
        <authorList>
            <consortium name="DOE Joint Genome Institute"/>
            <person name="Mock T."/>
            <person name="Otillar R.P."/>
            <person name="Strauss J."/>
            <person name="Dupont C."/>
            <person name="Frickenhaus S."/>
            <person name="Maumus F."/>
            <person name="Mcmullan M."/>
            <person name="Sanges R."/>
            <person name="Schmutz J."/>
            <person name="Toseland A."/>
            <person name="Valas R."/>
            <person name="Veluchamy A."/>
            <person name="Ward B.J."/>
            <person name="Allen A."/>
            <person name="Barry K."/>
            <person name="Falciatore A."/>
            <person name="Ferrante M."/>
            <person name="Fortunato A.E."/>
            <person name="Gloeckner G."/>
            <person name="Gruber A."/>
            <person name="Hipkin R."/>
            <person name="Janech M."/>
            <person name="Kroth P."/>
            <person name="Leese F."/>
            <person name="Lindquist E."/>
            <person name="Lyon B.R."/>
            <person name="Martin J."/>
            <person name="Mayer C."/>
            <person name="Parker M."/>
            <person name="Quesneville H."/>
            <person name="Raymond J."/>
            <person name="Uhlig C."/>
            <person name="Valentin K.U."/>
            <person name="Worden A.Z."/>
            <person name="Armbrust E.V."/>
            <person name="Bowler C."/>
            <person name="Green B."/>
            <person name="Moulton V."/>
            <person name="Van Oosterhout C."/>
            <person name="Grigoriev I."/>
        </authorList>
    </citation>
    <scope>NUCLEOTIDE SEQUENCE [LARGE SCALE GENOMIC DNA]</scope>
    <source>
        <strain evidence="4 5">CCMP1102</strain>
    </source>
</reference>
<proteinExistence type="predicted"/>
<name>A0A1E7EUY3_9STRA</name>
<evidence type="ECO:0000256" key="2">
    <source>
        <dbReference type="PROSITE-ProRule" id="PRU00035"/>
    </source>
</evidence>
<gene>
    <name evidence="4" type="ORF">FRACYDRAFT_271402</name>
</gene>
<dbReference type="Gene3D" id="1.20.920.10">
    <property type="entry name" value="Bromodomain-like"/>
    <property type="match status" value="1"/>
</dbReference>
<dbReference type="Proteomes" id="UP000095751">
    <property type="component" value="Unassembled WGS sequence"/>
</dbReference>
<dbReference type="PROSITE" id="PS50014">
    <property type="entry name" value="BROMODOMAIN_2"/>
    <property type="match status" value="1"/>
</dbReference>
<dbReference type="PRINTS" id="PR00503">
    <property type="entry name" value="BROMODOMAIN"/>
</dbReference>
<dbReference type="Pfam" id="PF00439">
    <property type="entry name" value="Bromodomain"/>
    <property type="match status" value="1"/>
</dbReference>
<dbReference type="SMART" id="SM00297">
    <property type="entry name" value="BROMO"/>
    <property type="match status" value="1"/>
</dbReference>
<dbReference type="InParanoid" id="A0A1E7EUY3"/>
<evidence type="ECO:0000313" key="5">
    <source>
        <dbReference type="Proteomes" id="UP000095751"/>
    </source>
</evidence>
<accession>A0A1E7EUY3</accession>
<dbReference type="PANTHER" id="PTHR22881">
    <property type="entry name" value="BROMODOMAIN CONTAINING PROTEIN"/>
    <property type="match status" value="1"/>
</dbReference>
<sequence>MEKIDRYGVFAEPVSDSDAPDYSDIVKNPIDLATMKTKLNNGEYGEGTKGASKLYADFLLMFDNCRLYNDDDGEVTEEAARIMALLPEIYGSSCSTALKKQKK</sequence>
<dbReference type="InterPro" id="IPR051831">
    <property type="entry name" value="Bromodomain_contain_prot"/>
</dbReference>